<name>A0A1I3CA59_9FIRM</name>
<dbReference type="SUPFAM" id="SSF53067">
    <property type="entry name" value="Actin-like ATPase domain"/>
    <property type="match status" value="2"/>
</dbReference>
<dbReference type="InterPro" id="IPR000905">
    <property type="entry name" value="Gcp-like_dom"/>
</dbReference>
<dbReference type="Pfam" id="PF00814">
    <property type="entry name" value="TsaD"/>
    <property type="match status" value="1"/>
</dbReference>
<dbReference type="PANTHER" id="PTHR11735:SF11">
    <property type="entry name" value="TRNA THREONYLCARBAMOYLADENOSINE BIOSYNTHESIS PROTEIN TSAB"/>
    <property type="match status" value="1"/>
</dbReference>
<dbReference type="CDD" id="cd24032">
    <property type="entry name" value="ASKHA_NBD_TsaB"/>
    <property type="match status" value="1"/>
</dbReference>
<dbReference type="Gene3D" id="3.30.420.40">
    <property type="match status" value="2"/>
</dbReference>
<dbReference type="NCBIfam" id="TIGR03725">
    <property type="entry name" value="T6A_YeaZ"/>
    <property type="match status" value="1"/>
</dbReference>
<proteinExistence type="predicted"/>
<organism evidence="2 3">
    <name type="scientific">Tindallia magadiensis</name>
    <dbReference type="NCBI Taxonomy" id="69895"/>
    <lineage>
        <taxon>Bacteria</taxon>
        <taxon>Bacillati</taxon>
        <taxon>Bacillota</taxon>
        <taxon>Clostridia</taxon>
        <taxon>Peptostreptococcales</taxon>
        <taxon>Tindalliaceae</taxon>
        <taxon>Tindallia</taxon>
    </lineage>
</organism>
<evidence type="ECO:0000259" key="1">
    <source>
        <dbReference type="Pfam" id="PF00814"/>
    </source>
</evidence>
<evidence type="ECO:0000313" key="2">
    <source>
        <dbReference type="EMBL" id="SFH71428.1"/>
    </source>
</evidence>
<reference evidence="3" key="1">
    <citation type="submission" date="2016-10" db="EMBL/GenBank/DDBJ databases">
        <authorList>
            <person name="Varghese N."/>
            <person name="Submissions S."/>
        </authorList>
    </citation>
    <scope>NUCLEOTIDE SEQUENCE [LARGE SCALE GENOMIC DNA]</scope>
    <source>
        <strain evidence="3">Z-7934</strain>
    </source>
</reference>
<feature type="domain" description="Gcp-like" evidence="1">
    <location>
        <begin position="34"/>
        <end position="230"/>
    </location>
</feature>
<dbReference type="AlphaFoldDB" id="A0A1I3CA59"/>
<dbReference type="PANTHER" id="PTHR11735">
    <property type="entry name" value="TRNA N6-ADENOSINE THREONYLCARBAMOYLTRANSFERASE"/>
    <property type="match status" value="1"/>
</dbReference>
<dbReference type="STRING" id="69895.SAMN05192551_102301"/>
<dbReference type="GO" id="GO:0005829">
    <property type="term" value="C:cytosol"/>
    <property type="evidence" value="ECO:0007669"/>
    <property type="project" value="TreeGrafter"/>
</dbReference>
<protein>
    <submittedName>
        <fullName evidence="2">tRNA threonylcarbamoyladenosine biosynthesis protein TsaB</fullName>
    </submittedName>
</protein>
<sequence>MIMKCLAMESSSMVAAVALMERNRLVGEIRTHYKKTHSERLLPMMDQLLTSCESTLQEVDFFAANIGPGSFTGIRIGTGTVKGLAHALQKPVVAVNSLEALAAQNAHYHGWCIPMIDAQKNLVYTAAYEFQNGEWVTHQPPDVFHLLEWMEILKKMNHSFLFSGDAVEIHGQRIKSYLGQQAVFADPLHNAPSAASVALCAMKKAEKNQFISSAEMRPLYLRTSQAERAWKQKQEEMKGK</sequence>
<dbReference type="InterPro" id="IPR043129">
    <property type="entry name" value="ATPase_NBD"/>
</dbReference>
<dbReference type="InterPro" id="IPR022496">
    <property type="entry name" value="T6A_TsaB"/>
</dbReference>
<gene>
    <name evidence="2" type="ORF">SAMN05192551_102301</name>
</gene>
<dbReference type="OrthoDB" id="9784166at2"/>
<evidence type="ECO:0000313" key="3">
    <source>
        <dbReference type="Proteomes" id="UP000199287"/>
    </source>
</evidence>
<accession>A0A1I3CA59</accession>
<keyword evidence="3" id="KW-1185">Reference proteome</keyword>
<dbReference type="EMBL" id="FOQA01000002">
    <property type="protein sequence ID" value="SFH71428.1"/>
    <property type="molecule type" value="Genomic_DNA"/>
</dbReference>
<dbReference type="GO" id="GO:0002949">
    <property type="term" value="P:tRNA threonylcarbamoyladenosine modification"/>
    <property type="evidence" value="ECO:0007669"/>
    <property type="project" value="InterPro"/>
</dbReference>
<dbReference type="Proteomes" id="UP000199287">
    <property type="component" value="Unassembled WGS sequence"/>
</dbReference>